<feature type="chain" id="PRO_5042269184" evidence="2">
    <location>
        <begin position="24"/>
        <end position="443"/>
    </location>
</feature>
<protein>
    <submittedName>
        <fullName evidence="3">Uncharacterized protein</fullName>
    </submittedName>
</protein>
<evidence type="ECO:0000256" key="1">
    <source>
        <dbReference type="SAM" id="MobiDB-lite"/>
    </source>
</evidence>
<proteinExistence type="predicted"/>
<evidence type="ECO:0000313" key="3">
    <source>
        <dbReference type="EMBL" id="KAJ7688111.1"/>
    </source>
</evidence>
<reference evidence="3" key="1">
    <citation type="submission" date="2023-03" db="EMBL/GenBank/DDBJ databases">
        <title>Massive genome expansion in bonnet fungi (Mycena s.s.) driven by repeated elements and novel gene families across ecological guilds.</title>
        <authorList>
            <consortium name="Lawrence Berkeley National Laboratory"/>
            <person name="Harder C.B."/>
            <person name="Miyauchi S."/>
            <person name="Viragh M."/>
            <person name="Kuo A."/>
            <person name="Thoen E."/>
            <person name="Andreopoulos B."/>
            <person name="Lu D."/>
            <person name="Skrede I."/>
            <person name="Drula E."/>
            <person name="Henrissat B."/>
            <person name="Morin E."/>
            <person name="Kohler A."/>
            <person name="Barry K."/>
            <person name="LaButti K."/>
            <person name="Morin E."/>
            <person name="Salamov A."/>
            <person name="Lipzen A."/>
            <person name="Mereny Z."/>
            <person name="Hegedus B."/>
            <person name="Baldrian P."/>
            <person name="Stursova M."/>
            <person name="Weitz H."/>
            <person name="Taylor A."/>
            <person name="Grigoriev I.V."/>
            <person name="Nagy L.G."/>
            <person name="Martin F."/>
            <person name="Kauserud H."/>
        </authorList>
    </citation>
    <scope>NUCLEOTIDE SEQUENCE</scope>
    <source>
        <strain evidence="3">CBHHK067</strain>
    </source>
</reference>
<comment type="caution">
    <text evidence="3">The sequence shown here is derived from an EMBL/GenBank/DDBJ whole genome shotgun (WGS) entry which is preliminary data.</text>
</comment>
<gene>
    <name evidence="3" type="ORF">B0H17DRAFT_1135766</name>
</gene>
<accession>A0AAD7GF43</accession>
<feature type="signal peptide" evidence="2">
    <location>
        <begin position="1"/>
        <end position="23"/>
    </location>
</feature>
<sequence length="443" mass="48319">MLLRGGFRAFVILAICSSRFVAAAPDCYAVFDTRSQWGDTIGGTNNVGRPVLIANATGMTYDLCIKKCGHGIWKPEGDASVVGACSVEDSASFGGWHFGSPTLAAYSACITVLNRRWIRRRFKQVSYPNAHRALQVLCSLQQVPVRVNTDDCLLASLVVLPQNDEWWKELRRCLDMNYVNTWSFCNVSSIVWVVVAFVLTVMDGFATVSGTWSLNAALDIVSNSYAAGSSTGLSNRRHEHFESPRKCNKKAYIATHSGSSPVPVDSVSDEYALSLCWSLNTVRRDELRTNPVYNYSRVLPWTLVAEEVYAHSVRPPTARNGACPSIPKSCGHRKENTLQRKIGMDRCSRFRKILGGGDSALSLTWATAVVTIVIEWTTPAKGLGADLGVLCCRNPPSAGSQDPGIRKCTFGKSPRPSSSLPESTRLVGATAINSVSARTHTQC</sequence>
<name>A0AAD7GF43_MYCRO</name>
<keyword evidence="2" id="KW-0732">Signal</keyword>
<evidence type="ECO:0000313" key="4">
    <source>
        <dbReference type="Proteomes" id="UP001221757"/>
    </source>
</evidence>
<keyword evidence="4" id="KW-1185">Reference proteome</keyword>
<feature type="region of interest" description="Disordered" evidence="1">
    <location>
        <begin position="398"/>
        <end position="422"/>
    </location>
</feature>
<dbReference type="AlphaFoldDB" id="A0AAD7GF43"/>
<organism evidence="3 4">
    <name type="scientific">Mycena rosella</name>
    <name type="common">Pink bonnet</name>
    <name type="synonym">Agaricus rosellus</name>
    <dbReference type="NCBI Taxonomy" id="1033263"/>
    <lineage>
        <taxon>Eukaryota</taxon>
        <taxon>Fungi</taxon>
        <taxon>Dikarya</taxon>
        <taxon>Basidiomycota</taxon>
        <taxon>Agaricomycotina</taxon>
        <taxon>Agaricomycetes</taxon>
        <taxon>Agaricomycetidae</taxon>
        <taxon>Agaricales</taxon>
        <taxon>Marasmiineae</taxon>
        <taxon>Mycenaceae</taxon>
        <taxon>Mycena</taxon>
    </lineage>
</organism>
<dbReference type="EMBL" id="JARKIE010000081">
    <property type="protein sequence ID" value="KAJ7688111.1"/>
    <property type="molecule type" value="Genomic_DNA"/>
</dbReference>
<evidence type="ECO:0000256" key="2">
    <source>
        <dbReference type="SAM" id="SignalP"/>
    </source>
</evidence>
<dbReference type="Proteomes" id="UP001221757">
    <property type="component" value="Unassembled WGS sequence"/>
</dbReference>